<feature type="binding site" evidence="13">
    <location>
        <begin position="128"/>
        <end position="132"/>
    </location>
    <ligand>
        <name>substrate</name>
    </ligand>
</feature>
<feature type="binding site" evidence="13">
    <location>
        <position position="83"/>
    </location>
    <ligand>
        <name>substrate</name>
    </ligand>
</feature>
<dbReference type="HAMAP" id="MF_00225">
    <property type="entry name" value="DHO_dh_type2"/>
    <property type="match status" value="1"/>
</dbReference>
<feature type="binding site" evidence="13">
    <location>
        <position position="279"/>
    </location>
    <ligand>
        <name>FMN</name>
        <dbReference type="ChEBI" id="CHEBI:58210"/>
    </ligand>
</feature>
<dbReference type="InterPro" id="IPR005720">
    <property type="entry name" value="Dihydroorotate_DH_cat"/>
</dbReference>
<keyword evidence="7 13" id="KW-0285">Flavoprotein</keyword>
<dbReference type="CDD" id="cd04738">
    <property type="entry name" value="DHOD_2_like"/>
    <property type="match status" value="1"/>
</dbReference>
<keyword evidence="11 13" id="KW-0472">Membrane</keyword>
<evidence type="ECO:0000259" key="14">
    <source>
        <dbReference type="Pfam" id="PF01180"/>
    </source>
</evidence>
<feature type="binding site" evidence="13">
    <location>
        <begin position="79"/>
        <end position="83"/>
    </location>
    <ligand>
        <name>FMN</name>
        <dbReference type="ChEBI" id="CHEBI:58210"/>
    </ligand>
</feature>
<dbReference type="Proteomes" id="UP000296352">
    <property type="component" value="Chromosome"/>
</dbReference>
<keyword evidence="10 13" id="KW-0560">Oxidoreductase</keyword>
<dbReference type="PANTHER" id="PTHR48109:SF4">
    <property type="entry name" value="DIHYDROOROTATE DEHYDROGENASE (QUINONE), MITOCHONDRIAL"/>
    <property type="match status" value="1"/>
</dbReference>
<dbReference type="NCBIfam" id="NF003645">
    <property type="entry name" value="PRK05286.1-2"/>
    <property type="match status" value="1"/>
</dbReference>
<dbReference type="GO" id="GO:0005886">
    <property type="term" value="C:plasma membrane"/>
    <property type="evidence" value="ECO:0007669"/>
    <property type="project" value="UniProtKB-SubCell"/>
</dbReference>
<dbReference type="PROSITE" id="PS00912">
    <property type="entry name" value="DHODEHASE_2"/>
    <property type="match status" value="1"/>
</dbReference>
<gene>
    <name evidence="13 15" type="primary">pyrD</name>
    <name evidence="15" type="ORF">CENDO_05850</name>
</gene>
<evidence type="ECO:0000313" key="15">
    <source>
        <dbReference type="EMBL" id="QCB28450.1"/>
    </source>
</evidence>
<comment type="subcellular location">
    <subcellularLocation>
        <location evidence="2 13">Cell membrane</location>
        <topology evidence="2 13">Peripheral membrane protein</topology>
    </subcellularLocation>
</comment>
<comment type="catalytic activity">
    <reaction evidence="12 13">
        <text>(S)-dihydroorotate + a quinone = orotate + a quinol</text>
        <dbReference type="Rhea" id="RHEA:30187"/>
        <dbReference type="ChEBI" id="CHEBI:24646"/>
        <dbReference type="ChEBI" id="CHEBI:30839"/>
        <dbReference type="ChEBI" id="CHEBI:30864"/>
        <dbReference type="ChEBI" id="CHEBI:132124"/>
        <dbReference type="EC" id="1.3.5.2"/>
    </reaction>
</comment>
<feature type="binding site" evidence="13">
    <location>
        <position position="156"/>
    </location>
    <ligand>
        <name>FMN</name>
        <dbReference type="ChEBI" id="CHEBI:58210"/>
    </ligand>
</feature>
<evidence type="ECO:0000256" key="13">
    <source>
        <dbReference type="HAMAP-Rule" id="MF_00225"/>
    </source>
</evidence>
<dbReference type="InterPro" id="IPR005719">
    <property type="entry name" value="Dihydroorotate_DH_2"/>
</dbReference>
<evidence type="ECO:0000256" key="12">
    <source>
        <dbReference type="ARBA" id="ARBA00048639"/>
    </source>
</evidence>
<dbReference type="PROSITE" id="PS00911">
    <property type="entry name" value="DHODEHASE_1"/>
    <property type="match status" value="1"/>
</dbReference>
<feature type="binding site" evidence="13">
    <location>
        <position position="189"/>
    </location>
    <ligand>
        <name>FMN</name>
        <dbReference type="ChEBI" id="CHEBI:58210"/>
    </ligand>
</feature>
<comment type="cofactor">
    <cofactor evidence="13">
        <name>FMN</name>
        <dbReference type="ChEBI" id="CHEBI:58210"/>
    </cofactor>
    <text evidence="13">Binds 1 FMN per subunit.</text>
</comment>
<dbReference type="EMBL" id="CP039247">
    <property type="protein sequence ID" value="QCB28450.1"/>
    <property type="molecule type" value="Genomic_DNA"/>
</dbReference>
<dbReference type="UniPathway" id="UPA00070">
    <property type="reaction ID" value="UER00946"/>
</dbReference>
<feature type="binding site" evidence="13">
    <location>
        <position position="194"/>
    </location>
    <ligand>
        <name>substrate</name>
    </ligand>
</feature>
<keyword evidence="16" id="KW-1185">Reference proteome</keyword>
<dbReference type="InterPro" id="IPR001295">
    <property type="entry name" value="Dihydroorotate_DH_CS"/>
</dbReference>
<feature type="binding site" evidence="13">
    <location>
        <position position="253"/>
    </location>
    <ligand>
        <name>FMN</name>
        <dbReference type="ChEBI" id="CHEBI:58210"/>
    </ligand>
</feature>
<dbReference type="FunFam" id="3.20.20.70:FF:000123">
    <property type="entry name" value="Dihydroorotate dehydrogenase (quinone)"/>
    <property type="match status" value="1"/>
</dbReference>
<feature type="binding site" evidence="13">
    <location>
        <position position="225"/>
    </location>
    <ligand>
        <name>FMN</name>
        <dbReference type="ChEBI" id="CHEBI:58210"/>
    </ligand>
</feature>
<accession>A0A4P7QG89</accession>
<feature type="binding site" evidence="13">
    <location>
        <begin position="254"/>
        <end position="255"/>
    </location>
    <ligand>
        <name>substrate</name>
    </ligand>
</feature>
<keyword evidence="6 13" id="KW-1003">Cell membrane</keyword>
<proteinExistence type="inferred from homology"/>
<evidence type="ECO:0000313" key="16">
    <source>
        <dbReference type="Proteomes" id="UP000296352"/>
    </source>
</evidence>
<feature type="binding site" evidence="13">
    <location>
        <position position="189"/>
    </location>
    <ligand>
        <name>substrate</name>
    </ligand>
</feature>
<comment type="function">
    <text evidence="1 13">Catalyzes the conversion of dihydroorotate to orotate with quinone as electron acceptor.</text>
</comment>
<dbReference type="GO" id="GO:0005737">
    <property type="term" value="C:cytoplasm"/>
    <property type="evidence" value="ECO:0007669"/>
    <property type="project" value="InterPro"/>
</dbReference>
<dbReference type="NCBIfam" id="NF003648">
    <property type="entry name" value="PRK05286.2-1"/>
    <property type="match status" value="1"/>
</dbReference>
<dbReference type="GO" id="GO:0106430">
    <property type="term" value="F:dihydroorotate dehydrogenase (quinone) activity"/>
    <property type="evidence" value="ECO:0007669"/>
    <property type="project" value="UniProtKB-EC"/>
</dbReference>
<dbReference type="OrthoDB" id="9802377at2"/>
<name>A0A4P7QG89_9CORY</name>
<dbReference type="InterPro" id="IPR050074">
    <property type="entry name" value="DHO_dehydrogenase"/>
</dbReference>
<dbReference type="InterPro" id="IPR013785">
    <property type="entry name" value="Aldolase_TIM"/>
</dbReference>
<dbReference type="RefSeq" id="WP_136141187.1">
    <property type="nucleotide sequence ID" value="NZ_CP039247.1"/>
</dbReference>
<dbReference type="Gene3D" id="3.20.20.70">
    <property type="entry name" value="Aldolase class I"/>
    <property type="match status" value="1"/>
</dbReference>
<evidence type="ECO:0000256" key="7">
    <source>
        <dbReference type="ARBA" id="ARBA00022630"/>
    </source>
</evidence>
<comment type="similarity">
    <text evidence="4 13">Belongs to the dihydroorotate dehydrogenase family. Type 2 subfamily.</text>
</comment>
<dbReference type="GO" id="GO:0044205">
    <property type="term" value="P:'de novo' UMP biosynthetic process"/>
    <property type="evidence" value="ECO:0007669"/>
    <property type="project" value="UniProtKB-UniRule"/>
</dbReference>
<feature type="binding site" evidence="13">
    <location>
        <position position="103"/>
    </location>
    <ligand>
        <name>FMN</name>
        <dbReference type="ChEBI" id="CHEBI:58210"/>
    </ligand>
</feature>
<dbReference type="AlphaFoldDB" id="A0A4P7QG89"/>
<keyword evidence="8 13" id="KW-0288">FMN</keyword>
<sequence>MDKPSIIKAVTTKGYEVALKAMFTMDPERVHTLVNTGLKALNSATRVNRALGKVLPVNDPVLSQKLFGVTFPRPLGLAAGFDKNATAVDAWSPLGFGYAELGTVTPRPQDGNPAPRLYRLPADKAILNRMGFNNLGAAEVAKNLRGRKSSDVIGINIGKNKVTPAERANDDYHTCAAMLGELADYLVVNVSSPNTPGLRDLQAVESLRPIMETVLSATDVPVLVKIAPDLSDEDVDAVADMAVELGLAGIVATNTTISRDGLSTPSEEVDAMGAGGISGAPLNERSLEVLRRLNARVQGKLVLISVGGITTPEQAWERITAGAHLLQGYTGMIYGGPEWIRDIHNAIASQIRAHGLPSIADAVGSGLPWKAE</sequence>
<comment type="subunit">
    <text evidence="5 13">Monomer.</text>
</comment>
<feature type="binding site" evidence="13">
    <location>
        <begin position="329"/>
        <end position="330"/>
    </location>
    <ligand>
        <name>FMN</name>
        <dbReference type="ChEBI" id="CHEBI:58210"/>
    </ligand>
</feature>
<feature type="domain" description="Dihydroorotate dehydrogenase catalytic" evidence="14">
    <location>
        <begin position="62"/>
        <end position="349"/>
    </location>
</feature>
<evidence type="ECO:0000256" key="2">
    <source>
        <dbReference type="ARBA" id="ARBA00004202"/>
    </source>
</evidence>
<dbReference type="GO" id="GO:0006207">
    <property type="term" value="P:'de novo' pyrimidine nucleobase biosynthetic process"/>
    <property type="evidence" value="ECO:0007669"/>
    <property type="project" value="UniProtKB-UniRule"/>
</dbReference>
<feature type="active site" description="Nucleophile" evidence="13">
    <location>
        <position position="192"/>
    </location>
</feature>
<dbReference type="KEGG" id="cee:CENDO_05850"/>
<evidence type="ECO:0000256" key="8">
    <source>
        <dbReference type="ARBA" id="ARBA00022643"/>
    </source>
</evidence>
<evidence type="ECO:0000256" key="9">
    <source>
        <dbReference type="ARBA" id="ARBA00022975"/>
    </source>
</evidence>
<dbReference type="NCBIfam" id="NF003652">
    <property type="entry name" value="PRK05286.2-5"/>
    <property type="match status" value="1"/>
</dbReference>
<dbReference type="SUPFAM" id="SSF51395">
    <property type="entry name" value="FMN-linked oxidoreductases"/>
    <property type="match status" value="1"/>
</dbReference>
<protein>
    <recommendedName>
        <fullName evidence="13">Dihydroorotate dehydrogenase (quinone)</fullName>
        <ecNumber evidence="13">1.3.5.2</ecNumber>
    </recommendedName>
    <alternativeName>
        <fullName evidence="13">DHOdehase</fullName>
        <shortName evidence="13">DHOD</shortName>
        <shortName evidence="13">DHODase</shortName>
    </alternativeName>
    <alternativeName>
        <fullName evidence="13">Dihydroorotate oxidase</fullName>
    </alternativeName>
</protein>
<dbReference type="NCBIfam" id="TIGR01036">
    <property type="entry name" value="pyrD_sub2"/>
    <property type="match status" value="1"/>
</dbReference>
<dbReference type="PANTHER" id="PTHR48109">
    <property type="entry name" value="DIHYDROOROTATE DEHYDROGENASE (QUINONE), MITOCHONDRIAL-RELATED"/>
    <property type="match status" value="1"/>
</dbReference>
<evidence type="ECO:0000256" key="1">
    <source>
        <dbReference type="ARBA" id="ARBA00003125"/>
    </source>
</evidence>
<evidence type="ECO:0000256" key="10">
    <source>
        <dbReference type="ARBA" id="ARBA00023002"/>
    </source>
</evidence>
<organism evidence="15 16">
    <name type="scientific">Corynebacterium endometrii</name>
    <dbReference type="NCBI Taxonomy" id="2488819"/>
    <lineage>
        <taxon>Bacteria</taxon>
        <taxon>Bacillati</taxon>
        <taxon>Actinomycetota</taxon>
        <taxon>Actinomycetes</taxon>
        <taxon>Mycobacteriales</taxon>
        <taxon>Corynebacteriaceae</taxon>
        <taxon>Corynebacterium</taxon>
    </lineage>
</organism>
<evidence type="ECO:0000256" key="5">
    <source>
        <dbReference type="ARBA" id="ARBA00011245"/>
    </source>
</evidence>
<dbReference type="EC" id="1.3.5.2" evidence="13"/>
<evidence type="ECO:0000256" key="3">
    <source>
        <dbReference type="ARBA" id="ARBA00005161"/>
    </source>
</evidence>
<comment type="pathway">
    <text evidence="3 13">Pyrimidine metabolism; UMP biosynthesis via de novo pathway; orotate from (S)-dihydroorotate (quinone route): step 1/1.</text>
</comment>
<evidence type="ECO:0000256" key="6">
    <source>
        <dbReference type="ARBA" id="ARBA00022475"/>
    </source>
</evidence>
<keyword evidence="9 13" id="KW-0665">Pyrimidine biosynthesis</keyword>
<evidence type="ECO:0000256" key="11">
    <source>
        <dbReference type="ARBA" id="ARBA00023136"/>
    </source>
</evidence>
<dbReference type="Pfam" id="PF01180">
    <property type="entry name" value="DHO_dh"/>
    <property type="match status" value="1"/>
</dbReference>
<feature type="binding site" evidence="13">
    <location>
        <position position="308"/>
    </location>
    <ligand>
        <name>FMN</name>
        <dbReference type="ChEBI" id="CHEBI:58210"/>
    </ligand>
</feature>
<evidence type="ECO:0000256" key="4">
    <source>
        <dbReference type="ARBA" id="ARBA00005359"/>
    </source>
</evidence>
<reference evidence="15 16" key="1">
    <citation type="submission" date="2019-04" db="EMBL/GenBank/DDBJ databases">
        <title>Corynebacterium endometrii sp. nov., isolated from the uterus of a cow with endometritis.</title>
        <authorList>
            <person name="Ballas P."/>
            <person name="Ruckert C."/>
            <person name="Wagener K."/>
            <person name="Drillich M."/>
            <person name="Kaempfer P."/>
            <person name="Busse H.-J."/>
            <person name="Ehling-Schulz M."/>
        </authorList>
    </citation>
    <scope>NUCLEOTIDE SEQUENCE [LARGE SCALE GENOMIC DNA]</scope>
    <source>
        <strain evidence="15 16">LMM-1653</strain>
    </source>
</reference>